<feature type="transmembrane region" description="Helical" evidence="1">
    <location>
        <begin position="155"/>
        <end position="174"/>
    </location>
</feature>
<feature type="transmembrane region" description="Helical" evidence="1">
    <location>
        <begin position="194"/>
        <end position="215"/>
    </location>
</feature>
<dbReference type="InterPro" id="IPR045625">
    <property type="entry name" value="DUF6427"/>
</dbReference>
<keyword evidence="1" id="KW-0472">Membrane</keyword>
<feature type="transmembrane region" description="Helical" evidence="1">
    <location>
        <begin position="227"/>
        <end position="247"/>
    </location>
</feature>
<dbReference type="Pfam" id="PF19992">
    <property type="entry name" value="DUF6427"/>
    <property type="match status" value="1"/>
</dbReference>
<reference evidence="2" key="1">
    <citation type="submission" date="2022-10" db="EMBL/GenBank/DDBJ databases">
        <title>Sifting through the core-genome to identify putative cross-protective antigens against Riemerella anatipestifer.</title>
        <authorList>
            <person name="Zheng X."/>
            <person name="Zhang W."/>
        </authorList>
    </citation>
    <scope>NUCLEOTIDE SEQUENCE</scope>
    <source>
        <strain evidence="2">ZWRA178</strain>
    </source>
</reference>
<keyword evidence="1" id="KW-0812">Transmembrane</keyword>
<keyword evidence="1" id="KW-1133">Transmembrane helix</keyword>
<evidence type="ECO:0000313" key="3">
    <source>
        <dbReference type="Proteomes" id="UP001207440"/>
    </source>
</evidence>
<dbReference type="AlphaFoldDB" id="A0AAP3EXB6"/>
<feature type="transmembrane region" description="Helical" evidence="1">
    <location>
        <begin position="281"/>
        <end position="300"/>
    </location>
</feature>
<feature type="transmembrane region" description="Helical" evidence="1">
    <location>
        <begin position="112"/>
        <end position="143"/>
    </location>
</feature>
<evidence type="ECO:0000313" key="2">
    <source>
        <dbReference type="EMBL" id="MCW0524606.1"/>
    </source>
</evidence>
<dbReference type="RefSeq" id="WP_064971105.1">
    <property type="nucleotide sequence ID" value="NZ_CP029760.1"/>
</dbReference>
<name>A0AAP3EXB6_RIEAN</name>
<comment type="caution">
    <text evidence="2">The sequence shown here is derived from an EMBL/GenBank/DDBJ whole genome shotgun (WGS) entry which is preliminary data.</text>
</comment>
<organism evidence="2 3">
    <name type="scientific">Riemerella anatipestifer</name>
    <name type="common">Moraxella anatipestifer</name>
    <dbReference type="NCBI Taxonomy" id="34085"/>
    <lineage>
        <taxon>Bacteria</taxon>
        <taxon>Pseudomonadati</taxon>
        <taxon>Bacteroidota</taxon>
        <taxon>Flavobacteriia</taxon>
        <taxon>Flavobacteriales</taxon>
        <taxon>Weeksellaceae</taxon>
        <taxon>Riemerella</taxon>
    </lineage>
</organism>
<feature type="transmembrane region" description="Helical" evidence="1">
    <location>
        <begin position="38"/>
        <end position="56"/>
    </location>
</feature>
<accession>A0AAP3EXB6</accession>
<dbReference type="Proteomes" id="UP001207440">
    <property type="component" value="Unassembled WGS sequence"/>
</dbReference>
<dbReference type="EMBL" id="JAOZYT010000080">
    <property type="protein sequence ID" value="MCW0524606.1"/>
    <property type="molecule type" value="Genomic_DNA"/>
</dbReference>
<gene>
    <name evidence="2" type="ORF">OKE68_09795</name>
</gene>
<feature type="transmembrane region" description="Helical" evidence="1">
    <location>
        <begin position="68"/>
        <end position="92"/>
    </location>
</feature>
<protein>
    <submittedName>
        <fullName evidence="2">DUF6427 family protein</fullName>
    </submittedName>
</protein>
<sequence>MFRLLSNEIKIFSIPIYIGVLFLMVIGFNALNINTVEVFSGLFSFTGIALGYFLFNKIGLNYNRHVPFFIYTFIVFAFYEGNLDIGIAFNLFTNAFVLLILTTGEEVFKKNYYLIVGALLALGYLFLPTVWAFTIFVIIHLIATSDKIGLNIFRLVFGFMLVLLSYFGVMYLLGSNSFNSAYLPLISPRFQENYYPLYFLLPVLLMVFYAVANHFIHFNKKSPISRFKYTFILLYTLTQSITIFLYMGTVYEYLLFIALPVSIIVSRALRFMPKYWMQELGLWVVVLSLVLFKIGTFLDIKEIINL</sequence>
<evidence type="ECO:0000256" key="1">
    <source>
        <dbReference type="SAM" id="Phobius"/>
    </source>
</evidence>
<proteinExistence type="predicted"/>
<feature type="transmembrane region" description="Helical" evidence="1">
    <location>
        <begin position="12"/>
        <end position="32"/>
    </location>
</feature>